<evidence type="ECO:0000313" key="1">
    <source>
        <dbReference type="EMBL" id="KAI5442918.1"/>
    </source>
</evidence>
<dbReference type="Pfam" id="PF09366">
    <property type="entry name" value="DUF1997"/>
    <property type="match status" value="1"/>
</dbReference>
<protein>
    <submittedName>
        <fullName evidence="1">Uncharacterized protein</fullName>
    </submittedName>
</protein>
<sequence>MENSVHAIIYLVLLRKFYKSLTFDYCINQINIMASMLMVPKLPLLVLKKHRLSSHFHTKTASYRVIRNEKTSSFNYRTTVNVPLNELPGASFDQYMDDKVRVFRAVFPDKGRTKQLNEEEWRVKMPPIQCLFLNVEPTADVRLRFKSNGEDYPPHIPNHITKVLELHFVRWELQGLNSFYNDPYHFSLDVRGTIHPERRGKRSWLKNQMEMKISFIVSPAMVFVPEHVLQDALELVFQTMWNEMKKEFHGKLLADYNSFKRYNSKKKNSI</sequence>
<dbReference type="AlphaFoldDB" id="A0A9D5BFV8"/>
<accession>A0A9D5BFV8</accession>
<keyword evidence="2" id="KW-1185">Reference proteome</keyword>
<comment type="caution">
    <text evidence="1">The sequence shown here is derived from an EMBL/GenBank/DDBJ whole genome shotgun (WGS) entry which is preliminary data.</text>
</comment>
<proteinExistence type="predicted"/>
<dbReference type="Gramene" id="Psat01G0181100-T1">
    <property type="protein sequence ID" value="KAI5442918.1"/>
    <property type="gene ID" value="KIW84_011811"/>
</dbReference>
<evidence type="ECO:0000313" key="2">
    <source>
        <dbReference type="Proteomes" id="UP001058974"/>
    </source>
</evidence>
<dbReference type="InterPro" id="IPR018971">
    <property type="entry name" value="DUF1997"/>
</dbReference>
<name>A0A9D5BFV8_PEA</name>
<reference evidence="1 2" key="1">
    <citation type="journal article" date="2022" name="Nat. Genet.">
        <title>Improved pea reference genome and pan-genome highlight genomic features and evolutionary characteristics.</title>
        <authorList>
            <person name="Yang T."/>
            <person name="Liu R."/>
            <person name="Luo Y."/>
            <person name="Hu S."/>
            <person name="Wang D."/>
            <person name="Wang C."/>
            <person name="Pandey M.K."/>
            <person name="Ge S."/>
            <person name="Xu Q."/>
            <person name="Li N."/>
            <person name="Li G."/>
            <person name="Huang Y."/>
            <person name="Saxena R.K."/>
            <person name="Ji Y."/>
            <person name="Li M."/>
            <person name="Yan X."/>
            <person name="He Y."/>
            <person name="Liu Y."/>
            <person name="Wang X."/>
            <person name="Xiang C."/>
            <person name="Varshney R.K."/>
            <person name="Ding H."/>
            <person name="Gao S."/>
            <person name="Zong X."/>
        </authorList>
    </citation>
    <scope>NUCLEOTIDE SEQUENCE [LARGE SCALE GENOMIC DNA]</scope>
    <source>
        <strain evidence="1 2">cv. Zhongwan 6</strain>
    </source>
</reference>
<organism evidence="1 2">
    <name type="scientific">Pisum sativum</name>
    <name type="common">Garden pea</name>
    <name type="synonym">Lathyrus oleraceus</name>
    <dbReference type="NCBI Taxonomy" id="3888"/>
    <lineage>
        <taxon>Eukaryota</taxon>
        <taxon>Viridiplantae</taxon>
        <taxon>Streptophyta</taxon>
        <taxon>Embryophyta</taxon>
        <taxon>Tracheophyta</taxon>
        <taxon>Spermatophyta</taxon>
        <taxon>Magnoliopsida</taxon>
        <taxon>eudicotyledons</taxon>
        <taxon>Gunneridae</taxon>
        <taxon>Pentapetalae</taxon>
        <taxon>rosids</taxon>
        <taxon>fabids</taxon>
        <taxon>Fabales</taxon>
        <taxon>Fabaceae</taxon>
        <taxon>Papilionoideae</taxon>
        <taxon>50 kb inversion clade</taxon>
        <taxon>NPAAA clade</taxon>
        <taxon>Hologalegina</taxon>
        <taxon>IRL clade</taxon>
        <taxon>Fabeae</taxon>
        <taxon>Lathyrus</taxon>
    </lineage>
</organism>
<gene>
    <name evidence="1" type="ORF">KIW84_011811</name>
</gene>
<dbReference type="EMBL" id="JAMSHJ010000001">
    <property type="protein sequence ID" value="KAI5442918.1"/>
    <property type="molecule type" value="Genomic_DNA"/>
</dbReference>
<dbReference type="PANTHER" id="PTHR34133:SF8">
    <property type="entry name" value="OS07G0633000 PROTEIN"/>
    <property type="match status" value="1"/>
</dbReference>
<dbReference type="Proteomes" id="UP001058974">
    <property type="component" value="Chromosome 1"/>
</dbReference>
<dbReference type="PANTHER" id="PTHR34133">
    <property type="entry name" value="OS07G0633000 PROTEIN"/>
    <property type="match status" value="1"/>
</dbReference>